<proteinExistence type="predicted"/>
<gene>
    <name evidence="2" type="ORF">EI555_000928</name>
</gene>
<accession>A0A4U1F8A2</accession>
<dbReference type="EMBL" id="RWIC01000315">
    <property type="protein sequence ID" value="TKC45624.1"/>
    <property type="molecule type" value="Genomic_DNA"/>
</dbReference>
<name>A0A4U1F8A2_MONMO</name>
<reference evidence="3" key="1">
    <citation type="journal article" date="2019" name="IScience">
        <title>Narwhal Genome Reveals Long-Term Low Genetic Diversity despite Current Large Abundance Size.</title>
        <authorList>
            <person name="Westbury M.V."/>
            <person name="Petersen B."/>
            <person name="Garde E."/>
            <person name="Heide-Jorgensen M.P."/>
            <person name="Lorenzen E.D."/>
        </authorList>
    </citation>
    <scope>NUCLEOTIDE SEQUENCE [LARGE SCALE GENOMIC DNA]</scope>
</reference>
<feature type="compositionally biased region" description="Basic and acidic residues" evidence="1">
    <location>
        <begin position="26"/>
        <end position="35"/>
    </location>
</feature>
<sequence length="130" mass="14191">MKAARSEPAERRPSLLPRGQRVQAHSADRETREAFDGQGGRSPLPPPSSTSASGHLRGSPLESPPADGLSPSRQREENIGLQPFFQSCWLRGYVAMGNPENAQVKCSEPRRDLLVPTPPMARVECPEPPQ</sequence>
<feature type="region of interest" description="Disordered" evidence="1">
    <location>
        <begin position="1"/>
        <end position="78"/>
    </location>
</feature>
<comment type="caution">
    <text evidence="2">The sequence shown here is derived from an EMBL/GenBank/DDBJ whole genome shotgun (WGS) entry which is preliminary data.</text>
</comment>
<organism evidence="2 3">
    <name type="scientific">Monodon monoceros</name>
    <name type="common">Narwhal</name>
    <name type="synonym">Ceratodon monodon</name>
    <dbReference type="NCBI Taxonomy" id="40151"/>
    <lineage>
        <taxon>Eukaryota</taxon>
        <taxon>Metazoa</taxon>
        <taxon>Chordata</taxon>
        <taxon>Craniata</taxon>
        <taxon>Vertebrata</taxon>
        <taxon>Euteleostomi</taxon>
        <taxon>Mammalia</taxon>
        <taxon>Eutheria</taxon>
        <taxon>Laurasiatheria</taxon>
        <taxon>Artiodactyla</taxon>
        <taxon>Whippomorpha</taxon>
        <taxon>Cetacea</taxon>
        <taxon>Odontoceti</taxon>
        <taxon>Monodontidae</taxon>
        <taxon>Monodon</taxon>
    </lineage>
</organism>
<protein>
    <submittedName>
        <fullName evidence="2">Uncharacterized protein</fullName>
    </submittedName>
</protein>
<feature type="compositionally biased region" description="Basic and acidic residues" evidence="1">
    <location>
        <begin position="1"/>
        <end position="13"/>
    </location>
</feature>
<evidence type="ECO:0000313" key="2">
    <source>
        <dbReference type="EMBL" id="TKC45624.1"/>
    </source>
</evidence>
<dbReference type="Proteomes" id="UP000308365">
    <property type="component" value="Unassembled WGS sequence"/>
</dbReference>
<evidence type="ECO:0000313" key="3">
    <source>
        <dbReference type="Proteomes" id="UP000308365"/>
    </source>
</evidence>
<evidence type="ECO:0000256" key="1">
    <source>
        <dbReference type="SAM" id="MobiDB-lite"/>
    </source>
</evidence>
<dbReference type="AlphaFoldDB" id="A0A4U1F8A2"/>